<reference evidence="10" key="1">
    <citation type="submission" date="2023-10" db="EMBL/GenBank/DDBJ databases">
        <title>Genome assembly of Pristionchus species.</title>
        <authorList>
            <person name="Yoshida K."/>
            <person name="Sommer R.J."/>
        </authorList>
    </citation>
    <scope>NUCLEOTIDE SEQUENCE</scope>
    <source>
        <strain evidence="10">RS5133</strain>
    </source>
</reference>
<name>A0AAV5V8Z5_9BILA</name>
<evidence type="ECO:0000256" key="7">
    <source>
        <dbReference type="ARBA" id="ARBA00023180"/>
    </source>
</evidence>
<sequence>MHLSSILLLLFLVAAEAAVIRHPTHIEKKGKSSESEESKESEESEEVLPTDDIPDGLDMVHVNVIWRHGDRSPTSAMVGDQVTEASWTFGGGGWGELSPIGMAQQFRLGKKLFDRYALNNTYLSETYRSNEIYVYSTDFNRTLVSAMASLAGMYSRSTAKVDRDYPDIPDWPTNFVPVPIHTELSGKDHIGDPSAKCPRQDDLLRLVMRTNDYKEASGPEAQEVLEYLRNATGAPASKITFDNVYKIADNMMIEGIWFPENVSTWYPYYTEEIREKVEDLVTKGLALQNGIIVDKIQNGVDLSQEIPTIRGGPLVNDIMAKARGVIQCRRRDSNGQVNGCKDSDKFYRNLKYHAISAHDSTIDAYLTVLGAKLNVSPGNPKYTASLLTEFFIDTRNGGTEQVFRVLYHEDENADFRVITPEVEGCDDDFCPIQVLQNIANKLKPPGGIEQLCLQRIPL</sequence>
<evidence type="ECO:0000256" key="9">
    <source>
        <dbReference type="SAM" id="SignalP"/>
    </source>
</evidence>
<evidence type="ECO:0000313" key="11">
    <source>
        <dbReference type="Proteomes" id="UP001432322"/>
    </source>
</evidence>
<dbReference type="SUPFAM" id="SSF53254">
    <property type="entry name" value="Phosphoglycerate mutase-like"/>
    <property type="match status" value="1"/>
</dbReference>
<keyword evidence="4 9" id="KW-0732">Signal</keyword>
<dbReference type="AlphaFoldDB" id="A0AAV5V8Z5"/>
<evidence type="ECO:0000256" key="2">
    <source>
        <dbReference type="ARBA" id="ARBA00005375"/>
    </source>
</evidence>
<evidence type="ECO:0000256" key="1">
    <source>
        <dbReference type="ARBA" id="ARBA00000032"/>
    </source>
</evidence>
<feature type="region of interest" description="Disordered" evidence="8">
    <location>
        <begin position="26"/>
        <end position="55"/>
    </location>
</feature>
<comment type="similarity">
    <text evidence="2">Belongs to the histidine acid phosphatase family.</text>
</comment>
<dbReference type="Gene3D" id="3.40.50.1240">
    <property type="entry name" value="Phosphoglycerate mutase-like"/>
    <property type="match status" value="1"/>
</dbReference>
<dbReference type="EMBL" id="BTSY01000002">
    <property type="protein sequence ID" value="GMT15216.1"/>
    <property type="molecule type" value="Genomic_DNA"/>
</dbReference>
<evidence type="ECO:0000256" key="3">
    <source>
        <dbReference type="ARBA" id="ARBA00012646"/>
    </source>
</evidence>
<evidence type="ECO:0000256" key="6">
    <source>
        <dbReference type="ARBA" id="ARBA00023157"/>
    </source>
</evidence>
<dbReference type="Proteomes" id="UP001432322">
    <property type="component" value="Unassembled WGS sequence"/>
</dbReference>
<keyword evidence="6" id="KW-1015">Disulfide bond</keyword>
<feature type="compositionally biased region" description="Acidic residues" evidence="8">
    <location>
        <begin position="39"/>
        <end position="55"/>
    </location>
</feature>
<dbReference type="PANTHER" id="PTHR11567:SF211">
    <property type="entry name" value="PROSTATIC ACID PHOSPHATASE"/>
    <property type="match status" value="1"/>
</dbReference>
<proteinExistence type="inferred from homology"/>
<gene>
    <name evidence="10" type="ORF">PFISCL1PPCAC_6513</name>
</gene>
<dbReference type="InterPro" id="IPR033379">
    <property type="entry name" value="Acid_Pase_AS"/>
</dbReference>
<accession>A0AAV5V8Z5</accession>
<comment type="catalytic activity">
    <reaction evidence="1">
        <text>a phosphate monoester + H2O = an alcohol + phosphate</text>
        <dbReference type="Rhea" id="RHEA:15017"/>
        <dbReference type="ChEBI" id="CHEBI:15377"/>
        <dbReference type="ChEBI" id="CHEBI:30879"/>
        <dbReference type="ChEBI" id="CHEBI:43474"/>
        <dbReference type="ChEBI" id="CHEBI:67140"/>
        <dbReference type="EC" id="3.1.3.2"/>
    </reaction>
</comment>
<dbReference type="InterPro" id="IPR029033">
    <property type="entry name" value="His_PPase_superfam"/>
</dbReference>
<keyword evidence="7" id="KW-0325">Glycoprotein</keyword>
<keyword evidence="5" id="KW-0378">Hydrolase</keyword>
<comment type="caution">
    <text evidence="10">The sequence shown here is derived from an EMBL/GenBank/DDBJ whole genome shotgun (WGS) entry which is preliminary data.</text>
</comment>
<keyword evidence="11" id="KW-1185">Reference proteome</keyword>
<dbReference type="InterPro" id="IPR050645">
    <property type="entry name" value="Histidine_acid_phosphatase"/>
</dbReference>
<dbReference type="CDD" id="cd07061">
    <property type="entry name" value="HP_HAP_like"/>
    <property type="match status" value="1"/>
</dbReference>
<dbReference type="EC" id="3.1.3.2" evidence="3"/>
<protein>
    <recommendedName>
        <fullName evidence="3">acid phosphatase</fullName>
        <ecNumber evidence="3">3.1.3.2</ecNumber>
    </recommendedName>
</protein>
<feature type="signal peptide" evidence="9">
    <location>
        <begin position="1"/>
        <end position="17"/>
    </location>
</feature>
<dbReference type="Pfam" id="PF00328">
    <property type="entry name" value="His_Phos_2"/>
    <property type="match status" value="1"/>
</dbReference>
<dbReference type="PANTHER" id="PTHR11567">
    <property type="entry name" value="ACID PHOSPHATASE-RELATED"/>
    <property type="match status" value="1"/>
</dbReference>
<evidence type="ECO:0000256" key="5">
    <source>
        <dbReference type="ARBA" id="ARBA00022801"/>
    </source>
</evidence>
<evidence type="ECO:0000313" key="10">
    <source>
        <dbReference type="EMBL" id="GMT15216.1"/>
    </source>
</evidence>
<evidence type="ECO:0000256" key="4">
    <source>
        <dbReference type="ARBA" id="ARBA00022729"/>
    </source>
</evidence>
<feature type="compositionally biased region" description="Basic and acidic residues" evidence="8">
    <location>
        <begin position="26"/>
        <end position="38"/>
    </location>
</feature>
<feature type="chain" id="PRO_5043865292" description="acid phosphatase" evidence="9">
    <location>
        <begin position="18"/>
        <end position="458"/>
    </location>
</feature>
<organism evidence="10 11">
    <name type="scientific">Pristionchus fissidentatus</name>
    <dbReference type="NCBI Taxonomy" id="1538716"/>
    <lineage>
        <taxon>Eukaryota</taxon>
        <taxon>Metazoa</taxon>
        <taxon>Ecdysozoa</taxon>
        <taxon>Nematoda</taxon>
        <taxon>Chromadorea</taxon>
        <taxon>Rhabditida</taxon>
        <taxon>Rhabditina</taxon>
        <taxon>Diplogasteromorpha</taxon>
        <taxon>Diplogasteroidea</taxon>
        <taxon>Neodiplogasteridae</taxon>
        <taxon>Pristionchus</taxon>
    </lineage>
</organism>
<evidence type="ECO:0000256" key="8">
    <source>
        <dbReference type="SAM" id="MobiDB-lite"/>
    </source>
</evidence>
<dbReference type="PROSITE" id="PS00616">
    <property type="entry name" value="HIS_ACID_PHOSPHAT_1"/>
    <property type="match status" value="1"/>
</dbReference>
<dbReference type="GO" id="GO:0003993">
    <property type="term" value="F:acid phosphatase activity"/>
    <property type="evidence" value="ECO:0007669"/>
    <property type="project" value="UniProtKB-EC"/>
</dbReference>
<dbReference type="InterPro" id="IPR000560">
    <property type="entry name" value="His_Pase_clade-2"/>
</dbReference>